<proteinExistence type="predicted"/>
<accession>A0ACC3N215</accession>
<gene>
    <name evidence="1" type="ORF">LTR37_012052</name>
</gene>
<evidence type="ECO:0000313" key="1">
    <source>
        <dbReference type="EMBL" id="KAK3707557.1"/>
    </source>
</evidence>
<comment type="caution">
    <text evidence="1">The sequence shown here is derived from an EMBL/GenBank/DDBJ whole genome shotgun (WGS) entry which is preliminary data.</text>
</comment>
<keyword evidence="2" id="KW-1185">Reference proteome</keyword>
<evidence type="ECO:0000313" key="2">
    <source>
        <dbReference type="Proteomes" id="UP001281147"/>
    </source>
</evidence>
<dbReference type="EMBL" id="JAUTXU010000109">
    <property type="protein sequence ID" value="KAK3707557.1"/>
    <property type="molecule type" value="Genomic_DNA"/>
</dbReference>
<protein>
    <submittedName>
        <fullName evidence="1">Uncharacterized protein</fullName>
    </submittedName>
</protein>
<reference evidence="1" key="1">
    <citation type="submission" date="2023-07" db="EMBL/GenBank/DDBJ databases">
        <title>Black Yeasts Isolated from many extreme environments.</title>
        <authorList>
            <person name="Coleine C."/>
            <person name="Stajich J.E."/>
            <person name="Selbmann L."/>
        </authorList>
    </citation>
    <scope>NUCLEOTIDE SEQUENCE</scope>
    <source>
        <strain evidence="1">CCFEE 5714</strain>
    </source>
</reference>
<dbReference type="Proteomes" id="UP001281147">
    <property type="component" value="Unassembled WGS sequence"/>
</dbReference>
<name>A0ACC3N215_9PEZI</name>
<organism evidence="1 2">
    <name type="scientific">Vermiconidia calcicola</name>
    <dbReference type="NCBI Taxonomy" id="1690605"/>
    <lineage>
        <taxon>Eukaryota</taxon>
        <taxon>Fungi</taxon>
        <taxon>Dikarya</taxon>
        <taxon>Ascomycota</taxon>
        <taxon>Pezizomycotina</taxon>
        <taxon>Dothideomycetes</taxon>
        <taxon>Dothideomycetidae</taxon>
        <taxon>Mycosphaerellales</taxon>
        <taxon>Extremaceae</taxon>
        <taxon>Vermiconidia</taxon>
    </lineage>
</organism>
<sequence length="404" mass="45046">MPLSLSYHHLTHHIVPGPQSFSYFITFILLPIALLIPRTTLSTWQNIAIFLPAMTVATFDAWWKMGGVDVISVDALLWAAYMLWFADPWEDFIYVRRTTAMGGGGDDGAEGIRHSRNPGMTGSKSLVENDRTAPLSTDAASNSFHEQQYPSSLAERISWVGTLLVSICLNNWKIGRPSHDRLQPAPPAFSARIPFVKQTLLSVLRGFLVLDLTRAYINYDAYFSDPTVSISSALPFQQLNWIPPQLLCSAIIGAQAWALISQMFYLPCLLPVGLNALGLLSDEWSPHTWPPYYGSPRIIFLDGVRGFWGDYWHRSMRAFSIAPGYAIADSLGLRGRSLIRYAIITTVAFGLSGFIHTGLVPPEPLHATISVNIIRMHVAAFFWLQPLAILAETVTAEQRYLPRI</sequence>